<dbReference type="InterPro" id="IPR043826">
    <property type="entry name" value="DUF5803"/>
</dbReference>
<accession>A0AAE4MF53</accession>
<proteinExistence type="predicted"/>
<dbReference type="RefSeq" id="WP_338096351.1">
    <property type="nucleotide sequence ID" value="NZ_JAWDKB010000004.1"/>
</dbReference>
<organism evidence="2 3">
    <name type="scientific">Methanorbis rubei</name>
    <dbReference type="NCBI Taxonomy" id="3028300"/>
    <lineage>
        <taxon>Archaea</taxon>
        <taxon>Methanobacteriati</taxon>
        <taxon>Methanobacteriota</taxon>
        <taxon>Stenosarchaea group</taxon>
        <taxon>Methanomicrobia</taxon>
        <taxon>Methanomicrobiales</taxon>
        <taxon>Methanocorpusculaceae</taxon>
        <taxon>Methanorbis</taxon>
    </lineage>
</organism>
<keyword evidence="1" id="KW-1133">Transmembrane helix</keyword>
<keyword evidence="1" id="KW-0812">Transmembrane</keyword>
<keyword evidence="3" id="KW-1185">Reference proteome</keyword>
<keyword evidence="1" id="KW-0472">Membrane</keyword>
<dbReference type="EMBL" id="JAWDKB010000004">
    <property type="protein sequence ID" value="MDV0443842.1"/>
    <property type="molecule type" value="Genomic_DNA"/>
</dbReference>
<reference evidence="2 3" key="1">
    <citation type="submission" date="2023-06" db="EMBL/GenBank/DDBJ databases">
        <title>Genome sequence of Methancorpusculaceae sp. Cs1.</title>
        <authorList>
            <person name="Protasov E."/>
            <person name="Platt K."/>
            <person name="Poehlein A."/>
            <person name="Daniel R."/>
            <person name="Brune A."/>
        </authorList>
    </citation>
    <scope>NUCLEOTIDE SEQUENCE [LARGE SCALE GENOMIC DNA]</scope>
    <source>
        <strain evidence="2 3">Cs1</strain>
    </source>
</reference>
<protein>
    <submittedName>
        <fullName evidence="2">Uncharacterized protein</fullName>
    </submittedName>
</protein>
<comment type="caution">
    <text evidence="2">The sequence shown here is derived from an EMBL/GenBank/DDBJ whole genome shotgun (WGS) entry which is preliminary data.</text>
</comment>
<sequence>MRSANRDRPDHRSTALRAVIAVLLIAALLVLPVSANSVVYAVSEDGSTLFAEAALVNQSGYLLMSPGFIGEGGELKANNVTLTAENGTVVNTTKSSTELKFPEGNYTLTYDAPIDGNLIYAQYLVPFNTTVLLPSAFHTNNLILGPVRDGGVTYTGDEAASLLEEMSLDPESYGTVVVWTESKDVEMRFYPVSYDTFFPIFVVVWLVIFGIAGYRYWRLRRKPIYP</sequence>
<evidence type="ECO:0000313" key="2">
    <source>
        <dbReference type="EMBL" id="MDV0443842.1"/>
    </source>
</evidence>
<name>A0AAE4MF53_9EURY</name>
<gene>
    <name evidence="2" type="ORF">McpCs1_12250</name>
</gene>
<feature type="transmembrane region" description="Helical" evidence="1">
    <location>
        <begin position="197"/>
        <end position="217"/>
    </location>
</feature>
<dbReference type="Proteomes" id="UP001283212">
    <property type="component" value="Unassembled WGS sequence"/>
</dbReference>
<dbReference type="Pfam" id="PF19119">
    <property type="entry name" value="DUF5803"/>
    <property type="match status" value="1"/>
</dbReference>
<dbReference type="AlphaFoldDB" id="A0AAE4MF53"/>
<evidence type="ECO:0000313" key="3">
    <source>
        <dbReference type="Proteomes" id="UP001283212"/>
    </source>
</evidence>
<evidence type="ECO:0000256" key="1">
    <source>
        <dbReference type="SAM" id="Phobius"/>
    </source>
</evidence>